<proteinExistence type="predicted"/>
<accession>A0ACB9ILZ8</accession>
<protein>
    <submittedName>
        <fullName evidence="1">Uncharacterized protein</fullName>
    </submittedName>
</protein>
<evidence type="ECO:0000313" key="1">
    <source>
        <dbReference type="EMBL" id="KAI3808821.1"/>
    </source>
</evidence>
<dbReference type="Proteomes" id="UP001056120">
    <property type="component" value="Linkage Group LG08"/>
</dbReference>
<reference evidence="1 2" key="2">
    <citation type="journal article" date="2022" name="Mol. Ecol. Resour.">
        <title>The genomes of chicory, endive, great burdock and yacon provide insights into Asteraceae paleo-polyploidization history and plant inulin production.</title>
        <authorList>
            <person name="Fan W."/>
            <person name="Wang S."/>
            <person name="Wang H."/>
            <person name="Wang A."/>
            <person name="Jiang F."/>
            <person name="Liu H."/>
            <person name="Zhao H."/>
            <person name="Xu D."/>
            <person name="Zhang Y."/>
        </authorList>
    </citation>
    <scope>NUCLEOTIDE SEQUENCE [LARGE SCALE GENOMIC DNA]</scope>
    <source>
        <strain evidence="2">cv. Yunnan</strain>
        <tissue evidence="1">Leaves</tissue>
    </source>
</reference>
<keyword evidence="2" id="KW-1185">Reference proteome</keyword>
<sequence>MLSEPGPPSIKLSLEVMAPPPMERTGGESPGGDAAARSIPTPFLTKTYQLVDDKAIDDVISWNEDGSTFIVWNPTEFAKDLLPKYFKHNNFSSFVRQLNTYGFRKVVPDRWEFSNDCFRKGEKRLLCDIRRKITAAQPAPSPAPAPAPAVAATPVDTVAAVPSPQVRTVSPCDSGEEQVLSSNSSRDGTNNLARETTAGGTNAELVGENERLRRENTQLNKELSRMKNLCSNIYVMMSNYAADKQSEGSSSVQPPQQPARTTVVPLDLLPLKRLAEECIGIAGAGNQLETSEPEGISPKLFGVAIGVKQLREGG</sequence>
<organism evidence="1 2">
    <name type="scientific">Smallanthus sonchifolius</name>
    <dbReference type="NCBI Taxonomy" id="185202"/>
    <lineage>
        <taxon>Eukaryota</taxon>
        <taxon>Viridiplantae</taxon>
        <taxon>Streptophyta</taxon>
        <taxon>Embryophyta</taxon>
        <taxon>Tracheophyta</taxon>
        <taxon>Spermatophyta</taxon>
        <taxon>Magnoliopsida</taxon>
        <taxon>eudicotyledons</taxon>
        <taxon>Gunneridae</taxon>
        <taxon>Pentapetalae</taxon>
        <taxon>asterids</taxon>
        <taxon>campanulids</taxon>
        <taxon>Asterales</taxon>
        <taxon>Asteraceae</taxon>
        <taxon>Asteroideae</taxon>
        <taxon>Heliantheae alliance</taxon>
        <taxon>Millerieae</taxon>
        <taxon>Smallanthus</taxon>
    </lineage>
</organism>
<evidence type="ECO:0000313" key="2">
    <source>
        <dbReference type="Proteomes" id="UP001056120"/>
    </source>
</evidence>
<dbReference type="EMBL" id="CM042025">
    <property type="protein sequence ID" value="KAI3808821.1"/>
    <property type="molecule type" value="Genomic_DNA"/>
</dbReference>
<name>A0ACB9ILZ8_9ASTR</name>
<reference evidence="2" key="1">
    <citation type="journal article" date="2022" name="Mol. Ecol. Resour.">
        <title>The genomes of chicory, endive, great burdock and yacon provide insights into Asteraceae palaeo-polyploidization history and plant inulin production.</title>
        <authorList>
            <person name="Fan W."/>
            <person name="Wang S."/>
            <person name="Wang H."/>
            <person name="Wang A."/>
            <person name="Jiang F."/>
            <person name="Liu H."/>
            <person name="Zhao H."/>
            <person name="Xu D."/>
            <person name="Zhang Y."/>
        </authorList>
    </citation>
    <scope>NUCLEOTIDE SEQUENCE [LARGE SCALE GENOMIC DNA]</scope>
    <source>
        <strain evidence="2">cv. Yunnan</strain>
    </source>
</reference>
<comment type="caution">
    <text evidence="1">The sequence shown here is derived from an EMBL/GenBank/DDBJ whole genome shotgun (WGS) entry which is preliminary data.</text>
</comment>
<gene>
    <name evidence="1" type="ORF">L1987_24782</name>
</gene>